<dbReference type="GO" id="GO:0005789">
    <property type="term" value="C:endoplasmic reticulum membrane"/>
    <property type="evidence" value="ECO:0007669"/>
    <property type="project" value="UniProtKB-SubCell"/>
</dbReference>
<evidence type="ECO:0000259" key="14">
    <source>
        <dbReference type="Pfam" id="PF00534"/>
    </source>
</evidence>
<evidence type="ECO:0000256" key="3">
    <source>
        <dbReference type="ARBA" id="ARBA00012645"/>
    </source>
</evidence>
<feature type="transmembrane region" description="Helical" evidence="13">
    <location>
        <begin position="299"/>
        <end position="320"/>
    </location>
</feature>
<comment type="catalytic activity">
    <reaction evidence="11">
        <text>an alpha-D-Man-(1-&gt;3)-[alpha-D-Man-(1-&gt;6)]-beta-D-Man-(1-&gt;4)-beta-D-GlcNAc-(1-&gt;4)-alpha-D-GlcNAc-diphospho-di-trans,poly-cis-dolichol + 2 GDP-alpha-D-mannose = an alpha-D-Man-(1-&gt;2)-alpha-D-Man-(1-&gt;2)-alpha-D-Man-(1-&gt;3)-[alpha-D-Man-(1-&gt;6)]-beta-D-Man-(1-&gt;4)-beta-D-GlcNAc-(1-&gt;4)-alpha-D-GlcNAc-diphospho-di-trans,poly-cis-dolichol + 2 GDP + 2 H(+)</text>
        <dbReference type="Rhea" id="RHEA:29523"/>
        <dbReference type="Rhea" id="RHEA-COMP:19515"/>
        <dbReference type="Rhea" id="RHEA-COMP:19516"/>
        <dbReference type="ChEBI" id="CHEBI:15378"/>
        <dbReference type="ChEBI" id="CHEBI:57527"/>
        <dbReference type="ChEBI" id="CHEBI:58189"/>
        <dbReference type="ChEBI" id="CHEBI:132511"/>
        <dbReference type="ChEBI" id="CHEBI:132515"/>
        <dbReference type="EC" id="2.4.1.131"/>
    </reaction>
    <physiologicalReaction direction="left-to-right" evidence="11">
        <dbReference type="Rhea" id="RHEA:29524"/>
    </physiologicalReaction>
</comment>
<reference evidence="16 17" key="1">
    <citation type="submission" date="2019-01" db="EMBL/GenBank/DDBJ databases">
        <authorList>
            <person name="Ferrante I. M."/>
        </authorList>
    </citation>
    <scope>NUCLEOTIDE SEQUENCE [LARGE SCALE GENOMIC DNA]</scope>
    <source>
        <strain evidence="16 17">B856</strain>
    </source>
</reference>
<evidence type="ECO:0000313" key="16">
    <source>
        <dbReference type="EMBL" id="VEU36275.1"/>
    </source>
</evidence>
<dbReference type="Pfam" id="PF00534">
    <property type="entry name" value="Glycos_transf_1"/>
    <property type="match status" value="1"/>
</dbReference>
<feature type="transmembrane region" description="Helical" evidence="13">
    <location>
        <begin position="12"/>
        <end position="32"/>
    </location>
</feature>
<accession>A0A448Z2P0</accession>
<evidence type="ECO:0000256" key="6">
    <source>
        <dbReference type="ARBA" id="ARBA00022679"/>
    </source>
</evidence>
<dbReference type="Pfam" id="PF15924">
    <property type="entry name" value="ALG11_N"/>
    <property type="match status" value="2"/>
</dbReference>
<keyword evidence="6" id="KW-0808">Transferase</keyword>
<dbReference type="Proteomes" id="UP000291116">
    <property type="component" value="Unassembled WGS sequence"/>
</dbReference>
<dbReference type="PANTHER" id="PTHR45919:SF1">
    <property type="entry name" value="GDP-MAN:MAN(3)GLCNAC(2)-PP-DOL ALPHA-1,2-MANNOSYLTRANSFERASE"/>
    <property type="match status" value="1"/>
</dbReference>
<dbReference type="GO" id="GO:0004377">
    <property type="term" value="F:GDP-Man:Man(3)GlcNAc(2)-PP-Dol alpha-1,2-mannosyltransferase activity"/>
    <property type="evidence" value="ECO:0007669"/>
    <property type="project" value="UniProtKB-EC"/>
</dbReference>
<dbReference type="InterPro" id="IPR001296">
    <property type="entry name" value="Glyco_trans_1"/>
</dbReference>
<dbReference type="PANTHER" id="PTHR45919">
    <property type="entry name" value="GDP-MAN:MAN(3)GLCNAC(2)-PP-DOL ALPHA-1,2-MANNOSYLTRANSFERASE"/>
    <property type="match status" value="1"/>
</dbReference>
<evidence type="ECO:0000256" key="8">
    <source>
        <dbReference type="ARBA" id="ARBA00022824"/>
    </source>
</evidence>
<comment type="subcellular location">
    <subcellularLocation>
        <location evidence="1">Endoplasmic reticulum membrane</location>
        <topology evidence="1">Single-pass membrane protein</topology>
    </subcellularLocation>
</comment>
<evidence type="ECO:0000256" key="9">
    <source>
        <dbReference type="ARBA" id="ARBA00022989"/>
    </source>
</evidence>
<sequence>MPTTAETTALSWSASSVAAWLLAAALCWFWGLPGRRQLQRRKPGDDRPKRVVYAFFHPYASGGGGGERVLWKMVRFLQTCRSHRSLRCGSPGPSQEGSRGCQQNPTTAEAATKETTTPGNDGGSCNAGGDGTSGPDDSVEIVIYTIDPPSTDEAELRADAERRFDVRIPKKVRLVSLEDHRDCLAPRPFLSLVMESWGTMRLARWALLRTIADDESKIDNESDTEFVFCDTTGCAFTFAVVRWMSWFSHFGNRGIPPARILAYVHYPTISTDMMAWEWKKGRSQGGGAVRRLKSCTRLAYYYAFSLAYGLTGSLADLVLVNSTWTHDHIRSLWAFGRAPIEIIYPPCRVPGTVGGEAEDPRAQEEPPRRDNTIVSIGQFRPEKDHGLQIEALSVLLEAHPELREGRGVKLLLIGSCRNEADRGRVEALRSLVEERGLGDHVDFAINPPYADLRASMATASIGIHTMREEHFGIGIVEMMAAGLLTIAHDSGGPRSDIVLPLRPNGSDAATNAATATGFLATTAEEYASALHAALTMGEGEARAMRDRARRSAARFSDAAFDERLEGVLPLLYGHRC</sequence>
<evidence type="ECO:0000256" key="4">
    <source>
        <dbReference type="ARBA" id="ARBA00022018"/>
    </source>
</evidence>
<keyword evidence="10 13" id="KW-0472">Membrane</keyword>
<dbReference type="OrthoDB" id="2276068at2759"/>
<feature type="compositionally biased region" description="Polar residues" evidence="12">
    <location>
        <begin position="92"/>
        <end position="105"/>
    </location>
</feature>
<evidence type="ECO:0000259" key="15">
    <source>
        <dbReference type="Pfam" id="PF15924"/>
    </source>
</evidence>
<evidence type="ECO:0000313" key="17">
    <source>
        <dbReference type="Proteomes" id="UP000291116"/>
    </source>
</evidence>
<dbReference type="SUPFAM" id="SSF53756">
    <property type="entry name" value="UDP-Glycosyltransferase/glycogen phosphorylase"/>
    <property type="match status" value="1"/>
</dbReference>
<evidence type="ECO:0000256" key="10">
    <source>
        <dbReference type="ARBA" id="ARBA00023136"/>
    </source>
</evidence>
<dbReference type="InterPro" id="IPR038013">
    <property type="entry name" value="ALG11"/>
</dbReference>
<evidence type="ECO:0000256" key="7">
    <source>
        <dbReference type="ARBA" id="ARBA00022692"/>
    </source>
</evidence>
<name>A0A448Z2P0_9STRA</name>
<dbReference type="InterPro" id="IPR031814">
    <property type="entry name" value="ALG11_N"/>
</dbReference>
<evidence type="ECO:0000256" key="11">
    <source>
        <dbReference type="ARBA" id="ARBA00045065"/>
    </source>
</evidence>
<dbReference type="EC" id="2.4.1.131" evidence="3"/>
<protein>
    <recommendedName>
        <fullName evidence="4">GDP-Man:Man(3)GlcNAc(2)-PP-Dol alpha-1,2-mannosyltransferase</fullName>
        <ecNumber evidence="3">2.4.1.131</ecNumber>
    </recommendedName>
</protein>
<feature type="region of interest" description="Disordered" evidence="12">
    <location>
        <begin position="86"/>
        <end position="138"/>
    </location>
</feature>
<keyword evidence="7 13" id="KW-0812">Transmembrane</keyword>
<feature type="compositionally biased region" description="Gly residues" evidence="12">
    <location>
        <begin position="120"/>
        <end position="132"/>
    </location>
</feature>
<gene>
    <name evidence="16" type="ORF">PSNMU_V1.4_AUG-EV-PASAV3_0030280</name>
</gene>
<feature type="compositionally biased region" description="Low complexity" evidence="12">
    <location>
        <begin position="106"/>
        <end position="117"/>
    </location>
</feature>
<keyword evidence="17" id="KW-1185">Reference proteome</keyword>
<dbReference type="EMBL" id="CAACVS010000083">
    <property type="protein sequence ID" value="VEU36275.1"/>
    <property type="molecule type" value="Genomic_DNA"/>
</dbReference>
<feature type="domain" description="Glycosyl transferase family 1" evidence="14">
    <location>
        <begin position="360"/>
        <end position="495"/>
    </location>
</feature>
<evidence type="ECO:0000256" key="12">
    <source>
        <dbReference type="SAM" id="MobiDB-lite"/>
    </source>
</evidence>
<evidence type="ECO:0000256" key="1">
    <source>
        <dbReference type="ARBA" id="ARBA00004389"/>
    </source>
</evidence>
<keyword evidence="5" id="KW-0328">Glycosyltransferase</keyword>
<proteinExistence type="predicted"/>
<feature type="domain" description="ALG11 mannosyltransferase N-terminal" evidence="15">
    <location>
        <begin position="136"/>
        <end position="333"/>
    </location>
</feature>
<organism evidence="16 17">
    <name type="scientific">Pseudo-nitzschia multistriata</name>
    <dbReference type="NCBI Taxonomy" id="183589"/>
    <lineage>
        <taxon>Eukaryota</taxon>
        <taxon>Sar</taxon>
        <taxon>Stramenopiles</taxon>
        <taxon>Ochrophyta</taxon>
        <taxon>Bacillariophyta</taxon>
        <taxon>Bacillariophyceae</taxon>
        <taxon>Bacillariophycidae</taxon>
        <taxon>Bacillariales</taxon>
        <taxon>Bacillariaceae</taxon>
        <taxon>Pseudo-nitzschia</taxon>
    </lineage>
</organism>
<feature type="domain" description="ALG11 mannosyltransferase N-terminal" evidence="15">
    <location>
        <begin position="51"/>
        <end position="81"/>
    </location>
</feature>
<dbReference type="AlphaFoldDB" id="A0A448Z2P0"/>
<dbReference type="GO" id="GO:0006487">
    <property type="term" value="P:protein N-linked glycosylation"/>
    <property type="evidence" value="ECO:0007669"/>
    <property type="project" value="TreeGrafter"/>
</dbReference>
<evidence type="ECO:0000256" key="2">
    <source>
        <dbReference type="ARBA" id="ARBA00004922"/>
    </source>
</evidence>
<evidence type="ECO:0000256" key="5">
    <source>
        <dbReference type="ARBA" id="ARBA00022676"/>
    </source>
</evidence>
<comment type="pathway">
    <text evidence="2">Protein modification; protein glycosylation.</text>
</comment>
<keyword evidence="9 13" id="KW-1133">Transmembrane helix</keyword>
<dbReference type="Gene3D" id="3.40.50.2000">
    <property type="entry name" value="Glycogen Phosphorylase B"/>
    <property type="match status" value="1"/>
</dbReference>
<keyword evidence="8" id="KW-0256">Endoplasmic reticulum</keyword>
<evidence type="ECO:0000256" key="13">
    <source>
        <dbReference type="SAM" id="Phobius"/>
    </source>
</evidence>